<dbReference type="RefSeq" id="WP_200257951.1">
    <property type="nucleotide sequence ID" value="NZ_NRSH01000053.1"/>
</dbReference>
<dbReference type="SUPFAM" id="SSF55729">
    <property type="entry name" value="Acyl-CoA N-acyltransferases (Nat)"/>
    <property type="match status" value="1"/>
</dbReference>
<reference evidence="1 2" key="1">
    <citation type="journal article" date="2020" name="Microorganisms">
        <title>Osmotic Adaptation and Compatible Solute Biosynthesis of Phototrophic Bacteria as Revealed from Genome Analyses.</title>
        <authorList>
            <person name="Imhoff J.F."/>
            <person name="Rahn T."/>
            <person name="Kunzel S."/>
            <person name="Keller A."/>
            <person name="Neulinger S.C."/>
        </authorList>
    </citation>
    <scope>NUCLEOTIDE SEQUENCE [LARGE SCALE GENOMIC DNA]</scope>
    <source>
        <strain evidence="1 2">DSM 15116</strain>
    </source>
</reference>
<gene>
    <name evidence="1" type="ORF">CKO13_06115</name>
</gene>
<dbReference type="InterPro" id="IPR022484">
    <property type="entry name" value="PEP-CTERM/exosrtase_acylTfrase"/>
</dbReference>
<dbReference type="Gene3D" id="3.40.630.30">
    <property type="match status" value="1"/>
</dbReference>
<comment type="caution">
    <text evidence="1">The sequence shown here is derived from an EMBL/GenBank/DDBJ whole genome shotgun (WGS) entry which is preliminary data.</text>
</comment>
<keyword evidence="2" id="KW-1185">Reference proteome</keyword>
<dbReference type="Proteomes" id="UP000738126">
    <property type="component" value="Unassembled WGS sequence"/>
</dbReference>
<dbReference type="NCBIfam" id="TIGR03694">
    <property type="entry name" value="exosort_acyl"/>
    <property type="match status" value="1"/>
</dbReference>
<evidence type="ECO:0000313" key="2">
    <source>
        <dbReference type="Proteomes" id="UP000738126"/>
    </source>
</evidence>
<sequence length="252" mass="29285">MNEAILPERLKRYFVLSLADTPQRRREIYRLRYEIYCREFGYEREADCPGGLERDEYDDRAIHCAIHHRDSGVLAGCIRLIMASEDPEIGQLPLERHCAESLYETPQHPARIPREQICEVSRLGIRYQFRRRRGEGEHPFGSAAGLQLPREQERTFPLLASALFAAEAYLVYEAGKQYSYAMMETRLAELLARQGLVFTPIGRVMRYHGKRAAYYIEREELMSSIRASRLLLPLYEMAEEQLAPQTAQLLRG</sequence>
<evidence type="ECO:0000313" key="1">
    <source>
        <dbReference type="EMBL" id="MBK1726605.1"/>
    </source>
</evidence>
<proteinExistence type="predicted"/>
<organism evidence="1 2">
    <name type="scientific">Halorhodospira neutriphila</name>
    <dbReference type="NCBI Taxonomy" id="168379"/>
    <lineage>
        <taxon>Bacteria</taxon>
        <taxon>Pseudomonadati</taxon>
        <taxon>Pseudomonadota</taxon>
        <taxon>Gammaproteobacteria</taxon>
        <taxon>Chromatiales</taxon>
        <taxon>Ectothiorhodospiraceae</taxon>
        <taxon>Halorhodospira</taxon>
    </lineage>
</organism>
<name>A0ABS1E526_9GAMM</name>
<dbReference type="Pfam" id="PF13444">
    <property type="entry name" value="Acetyltransf_5"/>
    <property type="match status" value="1"/>
</dbReference>
<dbReference type="EMBL" id="NRSH01000053">
    <property type="protein sequence ID" value="MBK1726605.1"/>
    <property type="molecule type" value="Genomic_DNA"/>
</dbReference>
<evidence type="ECO:0008006" key="3">
    <source>
        <dbReference type="Google" id="ProtNLM"/>
    </source>
</evidence>
<dbReference type="InterPro" id="IPR016181">
    <property type="entry name" value="Acyl_CoA_acyltransferase"/>
</dbReference>
<protein>
    <recommendedName>
        <fullName evidence="3">PEP-CTERM/exosortase system-associated acyltransferase</fullName>
    </recommendedName>
</protein>
<accession>A0ABS1E526</accession>